<dbReference type="GO" id="GO:0008758">
    <property type="term" value="F:UDP-2,3-diacylglucosamine hydrolase activity"/>
    <property type="evidence" value="ECO:0007669"/>
    <property type="project" value="TreeGrafter"/>
</dbReference>
<dbReference type="Pfam" id="PF00149">
    <property type="entry name" value="Metallophos"/>
    <property type="match status" value="1"/>
</dbReference>
<keyword evidence="1" id="KW-0479">Metal-binding</keyword>
<evidence type="ECO:0000256" key="2">
    <source>
        <dbReference type="ARBA" id="ARBA00022801"/>
    </source>
</evidence>
<dbReference type="CDD" id="cd07385">
    <property type="entry name" value="MPP_YkuE_C"/>
    <property type="match status" value="1"/>
</dbReference>
<reference evidence="4 5" key="1">
    <citation type="submission" date="2020-05" db="EMBL/GenBank/DDBJ databases">
        <title>Complete genome sequence of Gemmatimonas greenlandica TET16.</title>
        <authorList>
            <person name="Zeng Y."/>
        </authorList>
    </citation>
    <scope>NUCLEOTIDE SEQUENCE [LARGE SCALE GENOMIC DNA]</scope>
    <source>
        <strain evidence="4 5">TET16</strain>
    </source>
</reference>
<dbReference type="PANTHER" id="PTHR31302:SF31">
    <property type="entry name" value="PHOSPHODIESTERASE YAEI"/>
    <property type="match status" value="1"/>
</dbReference>
<dbReference type="AlphaFoldDB" id="A0A6M4IJL3"/>
<evidence type="ECO:0000313" key="5">
    <source>
        <dbReference type="Proteomes" id="UP000500938"/>
    </source>
</evidence>
<gene>
    <name evidence="4" type="ORF">HKW67_00115</name>
</gene>
<dbReference type="KEGG" id="ggr:HKW67_00115"/>
<dbReference type="InterPro" id="IPR029052">
    <property type="entry name" value="Metallo-depent_PP-like"/>
</dbReference>
<dbReference type="SUPFAM" id="SSF56300">
    <property type="entry name" value="Metallo-dependent phosphatases"/>
    <property type="match status" value="1"/>
</dbReference>
<feature type="domain" description="Calcineurin-like phosphoesterase" evidence="3">
    <location>
        <begin position="53"/>
        <end position="218"/>
    </location>
</feature>
<name>A0A6M4IJL3_9BACT</name>
<dbReference type="GO" id="GO:0009245">
    <property type="term" value="P:lipid A biosynthetic process"/>
    <property type="evidence" value="ECO:0007669"/>
    <property type="project" value="TreeGrafter"/>
</dbReference>
<evidence type="ECO:0000313" key="4">
    <source>
        <dbReference type="EMBL" id="QJR34028.1"/>
    </source>
</evidence>
<dbReference type="Proteomes" id="UP000500938">
    <property type="component" value="Chromosome"/>
</dbReference>
<sequence>MISRRAFLVTAGGMAVTMAGTVGYTFEVEPEWLEVTTAALPIRRLPSSLVGKRLAQLSDIHIGPNVADRYVRRTFDTVRALQPDIVVVSGDLISLHPTQQKHAEAIYAELPRGSLGTFVTFGNHDYGRNWAQPSVAAGLRGALENLGITVLVNEVGVAGGLQLVGLGDLWAGQFRPEEAFARVDPAIAQLAVSHNPDTVDLPGWGNYDGWILAGHTHGGQCKPPFLPPPILPVQNRRYTSGAFELSRGRHMYISRGVGTFLPVRFNVRPEVTVFSLQSAD</sequence>
<evidence type="ECO:0000256" key="1">
    <source>
        <dbReference type="ARBA" id="ARBA00022723"/>
    </source>
</evidence>
<protein>
    <submittedName>
        <fullName evidence="4">Metallophosphoesterase</fullName>
    </submittedName>
</protein>
<proteinExistence type="predicted"/>
<organism evidence="4 5">
    <name type="scientific">Gemmatimonas groenlandica</name>
    <dbReference type="NCBI Taxonomy" id="2732249"/>
    <lineage>
        <taxon>Bacteria</taxon>
        <taxon>Pseudomonadati</taxon>
        <taxon>Gemmatimonadota</taxon>
        <taxon>Gemmatimonadia</taxon>
        <taxon>Gemmatimonadales</taxon>
        <taxon>Gemmatimonadaceae</taxon>
        <taxon>Gemmatimonas</taxon>
    </lineage>
</organism>
<dbReference type="InterPro" id="IPR004843">
    <property type="entry name" value="Calcineurin-like_PHP"/>
</dbReference>
<dbReference type="GO" id="GO:0046872">
    <property type="term" value="F:metal ion binding"/>
    <property type="evidence" value="ECO:0007669"/>
    <property type="project" value="UniProtKB-KW"/>
</dbReference>
<dbReference type="InterPro" id="IPR051158">
    <property type="entry name" value="Metallophosphoesterase_sf"/>
</dbReference>
<dbReference type="Gene3D" id="3.60.21.10">
    <property type="match status" value="1"/>
</dbReference>
<dbReference type="EMBL" id="CP053085">
    <property type="protein sequence ID" value="QJR34028.1"/>
    <property type="molecule type" value="Genomic_DNA"/>
</dbReference>
<evidence type="ECO:0000259" key="3">
    <source>
        <dbReference type="Pfam" id="PF00149"/>
    </source>
</evidence>
<keyword evidence="5" id="KW-1185">Reference proteome</keyword>
<dbReference type="GO" id="GO:0016020">
    <property type="term" value="C:membrane"/>
    <property type="evidence" value="ECO:0007669"/>
    <property type="project" value="GOC"/>
</dbReference>
<keyword evidence="2" id="KW-0378">Hydrolase</keyword>
<accession>A0A6M4IJL3</accession>
<dbReference type="RefSeq" id="WP_171223454.1">
    <property type="nucleotide sequence ID" value="NZ_CP053085.1"/>
</dbReference>
<dbReference type="PANTHER" id="PTHR31302">
    <property type="entry name" value="TRANSMEMBRANE PROTEIN WITH METALLOPHOSPHOESTERASE DOMAIN-RELATED"/>
    <property type="match status" value="1"/>
</dbReference>